<keyword evidence="9" id="KW-1003">Cell membrane</keyword>
<evidence type="ECO:0000259" key="10">
    <source>
        <dbReference type="Pfam" id="PF04413"/>
    </source>
</evidence>
<sequence>MVKRPFSINTYFASTRGRAPVWTPDAPRPKGELVWLHAGSRAEARALETLAARLRQQRPETGLLATGAWDEGAAALPPETPGDARLFLDHWRPNLCLWSGPTLNPALLWTAHEDGVPLLHADDGQAPHVAPAARWLPDPVPATLALFDTLFVADAAAERRLPRASLSADRIRRSGVLQETTLPLDCDDDQHEELLGLLAGRPIWLAARLRAGEARLVIDAHRVATRLSHRLVLVLVPASEEDGVQIAAAADASGLRVSRWDEGETVDDGTQIILCQGAEELGLWYRLAPLAFLGGSLVSGHGGTDPFEAASLGVAILYGPNVGRHLAAYTTLVDAGAARIVRDEDSLAGAVSQLLAPDRAASMAHAGWEVVSAGAEATDAVLARMVELLDALRGRT</sequence>
<dbReference type="GO" id="GO:0009245">
    <property type="term" value="P:lipid A biosynthetic process"/>
    <property type="evidence" value="ECO:0007669"/>
    <property type="project" value="TreeGrafter"/>
</dbReference>
<keyword evidence="12" id="KW-1185">Reference proteome</keyword>
<proteinExistence type="inferred from homology"/>
<evidence type="ECO:0000256" key="2">
    <source>
        <dbReference type="ARBA" id="ARBA00004713"/>
    </source>
</evidence>
<keyword evidence="9" id="KW-0448">Lipopolysaccharide biosynthesis</keyword>
<dbReference type="AlphaFoldDB" id="W4HIG1"/>
<dbReference type="InterPro" id="IPR038107">
    <property type="entry name" value="Glycos_transf_N_sf"/>
</dbReference>
<dbReference type="EMBL" id="AQQW01000007">
    <property type="protein sequence ID" value="ETW12479.1"/>
    <property type="molecule type" value="Genomic_DNA"/>
</dbReference>
<evidence type="ECO:0000256" key="6">
    <source>
        <dbReference type="ARBA" id="ARBA00031445"/>
    </source>
</evidence>
<dbReference type="RefSeq" id="WP_043844958.1">
    <property type="nucleotide sequence ID" value="NZ_AQQW01000007.1"/>
</dbReference>
<keyword evidence="9" id="KW-0472">Membrane</keyword>
<evidence type="ECO:0000313" key="12">
    <source>
        <dbReference type="Proteomes" id="UP000019063"/>
    </source>
</evidence>
<evidence type="ECO:0000256" key="1">
    <source>
        <dbReference type="ARBA" id="ARBA00003394"/>
    </source>
</evidence>
<dbReference type="GO" id="GO:0005886">
    <property type="term" value="C:plasma membrane"/>
    <property type="evidence" value="ECO:0007669"/>
    <property type="project" value="UniProtKB-SubCell"/>
</dbReference>
<dbReference type="STRING" id="1379903.ATO8_13041"/>
<keyword evidence="5 9" id="KW-0808">Transferase</keyword>
<dbReference type="InterPro" id="IPR007507">
    <property type="entry name" value="Glycos_transf_N"/>
</dbReference>
<comment type="subcellular location">
    <subcellularLocation>
        <location evidence="9">Cell membrane</location>
    </subcellularLocation>
</comment>
<accession>W4HIG1</accession>
<dbReference type="Gene3D" id="3.40.50.11720">
    <property type="entry name" value="3-Deoxy-D-manno-octulosonic-acid transferase, N-terminal domain"/>
    <property type="match status" value="1"/>
</dbReference>
<dbReference type="PANTHER" id="PTHR42755:SF1">
    <property type="entry name" value="3-DEOXY-D-MANNO-OCTULOSONIC ACID TRANSFERASE, MITOCHONDRIAL-RELATED"/>
    <property type="match status" value="1"/>
</dbReference>
<dbReference type="SUPFAM" id="SSF53756">
    <property type="entry name" value="UDP-Glycosyltransferase/glycogen phosphorylase"/>
    <property type="match status" value="1"/>
</dbReference>
<dbReference type="UniPathway" id="UPA00958"/>
<evidence type="ECO:0000256" key="3">
    <source>
        <dbReference type="ARBA" id="ARBA00012621"/>
    </source>
</evidence>
<dbReference type="PANTHER" id="PTHR42755">
    <property type="entry name" value="3-DEOXY-MANNO-OCTULOSONATE CYTIDYLYLTRANSFERASE"/>
    <property type="match status" value="1"/>
</dbReference>
<comment type="function">
    <text evidence="1 9">Involved in lipopolysaccharide (LPS) biosynthesis. Catalyzes the transfer of 3-deoxy-D-manno-octulosonate (Kdo) residue(s) from CMP-Kdo to lipid IV(A), the tetraacyldisaccharide-1,4'-bisphosphate precursor of lipid A.</text>
</comment>
<comment type="catalytic activity">
    <reaction evidence="7 9">
        <text>lipid IVA (E. coli) + CMP-3-deoxy-beta-D-manno-octulosonate = alpha-Kdo-(2-&gt;6)-lipid IVA (E. coli) + CMP + H(+)</text>
        <dbReference type="Rhea" id="RHEA:28066"/>
        <dbReference type="ChEBI" id="CHEBI:15378"/>
        <dbReference type="ChEBI" id="CHEBI:58603"/>
        <dbReference type="ChEBI" id="CHEBI:60364"/>
        <dbReference type="ChEBI" id="CHEBI:60377"/>
        <dbReference type="ChEBI" id="CHEBI:85987"/>
        <dbReference type="EC" id="2.4.99.12"/>
    </reaction>
</comment>
<dbReference type="GO" id="GO:0009244">
    <property type="term" value="P:lipopolysaccharide core region biosynthetic process"/>
    <property type="evidence" value="ECO:0007669"/>
    <property type="project" value="UniProtKB-UniRule"/>
</dbReference>
<dbReference type="PATRIC" id="fig|1317118.6.peg.2685"/>
<name>W4HIG1_9RHOB</name>
<evidence type="ECO:0000256" key="5">
    <source>
        <dbReference type="ARBA" id="ARBA00022679"/>
    </source>
</evidence>
<evidence type="ECO:0000256" key="7">
    <source>
        <dbReference type="ARBA" id="ARBA00049183"/>
    </source>
</evidence>
<comment type="pathway">
    <text evidence="2 9">Bacterial outer membrane biogenesis; LPS core biosynthesis.</text>
</comment>
<dbReference type="EC" id="2.4.99.12" evidence="3 9"/>
<organism evidence="11 12">
    <name type="scientific">Roseivivax marinus</name>
    <dbReference type="NCBI Taxonomy" id="1379903"/>
    <lineage>
        <taxon>Bacteria</taxon>
        <taxon>Pseudomonadati</taxon>
        <taxon>Pseudomonadota</taxon>
        <taxon>Alphaproteobacteria</taxon>
        <taxon>Rhodobacterales</taxon>
        <taxon>Roseobacteraceae</taxon>
        <taxon>Roseivivax</taxon>
    </lineage>
</organism>
<comment type="caution">
    <text evidence="11">The sequence shown here is derived from an EMBL/GenBank/DDBJ whole genome shotgun (WGS) entry which is preliminary data.</text>
</comment>
<gene>
    <name evidence="11" type="ORF">ATO8_13041</name>
</gene>
<feature type="active site" description="Proton acceptor" evidence="8">
    <location>
        <position position="43"/>
    </location>
</feature>
<evidence type="ECO:0000256" key="8">
    <source>
        <dbReference type="PIRSR" id="PIRSR639901-1"/>
    </source>
</evidence>
<dbReference type="InterPro" id="IPR039901">
    <property type="entry name" value="Kdotransferase"/>
</dbReference>
<dbReference type="GO" id="GO:0043842">
    <property type="term" value="F:Kdo transferase activity"/>
    <property type="evidence" value="ECO:0007669"/>
    <property type="project" value="UniProtKB-EC"/>
</dbReference>
<feature type="domain" description="3-deoxy-D-manno-octulosonic-acid transferase N-terminal" evidence="10">
    <location>
        <begin position="28"/>
        <end position="175"/>
    </location>
</feature>
<dbReference type="eggNOG" id="COG1519">
    <property type="taxonomic scope" value="Bacteria"/>
</dbReference>
<evidence type="ECO:0000313" key="11">
    <source>
        <dbReference type="EMBL" id="ETW12479.1"/>
    </source>
</evidence>
<dbReference type="Pfam" id="PF04413">
    <property type="entry name" value="Glycos_transf_N"/>
    <property type="match status" value="1"/>
</dbReference>
<comment type="similarity">
    <text evidence="9">Belongs to the glycosyltransferase group 1 family.</text>
</comment>
<protein>
    <recommendedName>
        <fullName evidence="4 9">3-deoxy-D-manno-octulosonic acid transferase</fullName>
        <shortName evidence="9">Kdo transferase</shortName>
        <ecNumber evidence="3 9">2.4.99.12</ecNumber>
    </recommendedName>
    <alternativeName>
        <fullName evidence="6 9">Lipid IV(A) 3-deoxy-D-manno-octulosonic acid transferase</fullName>
    </alternativeName>
</protein>
<evidence type="ECO:0000256" key="9">
    <source>
        <dbReference type="RuleBase" id="RU365103"/>
    </source>
</evidence>
<reference evidence="11 12" key="1">
    <citation type="journal article" date="2014" name="Antonie Van Leeuwenhoek">
        <title>Roseivivax atlanticus sp. nov., isolated from surface seawater of the Atlantic Ocean.</title>
        <authorList>
            <person name="Li G."/>
            <person name="Lai Q."/>
            <person name="Liu X."/>
            <person name="Sun F."/>
            <person name="Shao Z."/>
        </authorList>
    </citation>
    <scope>NUCLEOTIDE SEQUENCE [LARGE SCALE GENOMIC DNA]</scope>
    <source>
        <strain evidence="11 12">22II-s10s</strain>
    </source>
</reference>
<evidence type="ECO:0000256" key="4">
    <source>
        <dbReference type="ARBA" id="ARBA00019077"/>
    </source>
</evidence>
<dbReference type="Proteomes" id="UP000019063">
    <property type="component" value="Unassembled WGS sequence"/>
</dbReference>
<dbReference type="Gene3D" id="3.40.50.2000">
    <property type="entry name" value="Glycogen Phosphorylase B"/>
    <property type="match status" value="1"/>
</dbReference>